<name>A0AAD6S186_9AGAR</name>
<evidence type="ECO:0000313" key="1">
    <source>
        <dbReference type="EMBL" id="KAJ7019065.1"/>
    </source>
</evidence>
<reference evidence="1" key="1">
    <citation type="submission" date="2023-03" db="EMBL/GenBank/DDBJ databases">
        <title>Massive genome expansion in bonnet fungi (Mycena s.s.) driven by repeated elements and novel gene families across ecological guilds.</title>
        <authorList>
            <consortium name="Lawrence Berkeley National Laboratory"/>
            <person name="Harder C.B."/>
            <person name="Miyauchi S."/>
            <person name="Viragh M."/>
            <person name="Kuo A."/>
            <person name="Thoen E."/>
            <person name="Andreopoulos B."/>
            <person name="Lu D."/>
            <person name="Skrede I."/>
            <person name="Drula E."/>
            <person name="Henrissat B."/>
            <person name="Morin E."/>
            <person name="Kohler A."/>
            <person name="Barry K."/>
            <person name="LaButti K."/>
            <person name="Morin E."/>
            <person name="Salamov A."/>
            <person name="Lipzen A."/>
            <person name="Mereny Z."/>
            <person name="Hegedus B."/>
            <person name="Baldrian P."/>
            <person name="Stursova M."/>
            <person name="Weitz H."/>
            <person name="Taylor A."/>
            <person name="Grigoriev I.V."/>
            <person name="Nagy L.G."/>
            <person name="Martin F."/>
            <person name="Kauserud H."/>
        </authorList>
    </citation>
    <scope>NUCLEOTIDE SEQUENCE</scope>
    <source>
        <strain evidence="1">CBHHK200</strain>
    </source>
</reference>
<dbReference type="AlphaFoldDB" id="A0AAD6S186"/>
<gene>
    <name evidence="1" type="ORF">C8F04DRAFT_1276706</name>
</gene>
<organism evidence="1 2">
    <name type="scientific">Mycena alexandri</name>
    <dbReference type="NCBI Taxonomy" id="1745969"/>
    <lineage>
        <taxon>Eukaryota</taxon>
        <taxon>Fungi</taxon>
        <taxon>Dikarya</taxon>
        <taxon>Basidiomycota</taxon>
        <taxon>Agaricomycotina</taxon>
        <taxon>Agaricomycetes</taxon>
        <taxon>Agaricomycetidae</taxon>
        <taxon>Agaricales</taxon>
        <taxon>Marasmiineae</taxon>
        <taxon>Mycenaceae</taxon>
        <taxon>Mycena</taxon>
    </lineage>
</organism>
<evidence type="ECO:0000313" key="2">
    <source>
        <dbReference type="Proteomes" id="UP001218188"/>
    </source>
</evidence>
<comment type="caution">
    <text evidence="1">The sequence shown here is derived from an EMBL/GenBank/DDBJ whole genome shotgun (WGS) entry which is preliminary data.</text>
</comment>
<proteinExistence type="predicted"/>
<protein>
    <submittedName>
        <fullName evidence="1">Uncharacterized protein</fullName>
    </submittedName>
</protein>
<sequence>MAENVPQSDHALINSLSFGDVQRFRQHTYGDDHVRADPLKFIDNSWIDVEALRHFLAKPSEVPAPLRPIKREYHAPDVSRSLQPLKTEPINLLLPSIRTRTLTENDQEVIELLDSDSEPEMGDDFPGMSNIATSPTAYSESRAHACAQVAPELLKVERYELDTRSRDAVFAARRETRSNEGNTAEEMVAVFMNVIRQPCTAVDAFGIKCQGRPILKAKPQGKSHGHEYFVACNGWRPRCNETHKNYSIPRNVKEDLLARALNGQSMTGDQSRDTKPCSCIVHPHTGGKLRFCPHAHIVEGKSDGRTPIKHHPCKARRTYFVPTDPKNRRIVIIHPGPTPHNHPMPPALKVSQAAKLKYAASVQALGVVGATVAKVDNTPSTRLIFDGQTPTQYDPALQDKRGKHDIVAQQKKKAYPMGLGINGAYNMYREDLEKPIEERYIHRFINAPKGGVIIFTCFTPLLALLDDPGLTAIEDDTTYKQILGEMNEWELVRFYNALQRAITIARAYINRADTDFFELLFDTLREIKVEATGKDLEFKRFTRNGHILVMNADMEAAQALGAARSLLKTDQPQFSGITTLDPAIFATYFIKLCCGHSIR</sequence>
<keyword evidence="2" id="KW-1185">Reference proteome</keyword>
<dbReference type="EMBL" id="JARJCM010000308">
    <property type="protein sequence ID" value="KAJ7019065.1"/>
    <property type="molecule type" value="Genomic_DNA"/>
</dbReference>
<accession>A0AAD6S186</accession>
<dbReference type="Proteomes" id="UP001218188">
    <property type="component" value="Unassembled WGS sequence"/>
</dbReference>